<evidence type="ECO:0000313" key="3">
    <source>
        <dbReference type="Proteomes" id="UP000693946"/>
    </source>
</evidence>
<comment type="caution">
    <text evidence="2">The sequence shown here is derived from an EMBL/GenBank/DDBJ whole genome shotgun (WGS) entry which is preliminary data.</text>
</comment>
<proteinExistence type="predicted"/>
<dbReference type="AlphaFoldDB" id="A0AAV6RSJ9"/>
<evidence type="ECO:0000313" key="2">
    <source>
        <dbReference type="EMBL" id="KAG7508401.1"/>
    </source>
</evidence>
<reference evidence="2 3" key="1">
    <citation type="journal article" date="2021" name="Sci. Rep.">
        <title>Chromosome anchoring in Senegalese sole (Solea senegalensis) reveals sex-associated markers and genome rearrangements in flatfish.</title>
        <authorList>
            <person name="Guerrero-Cozar I."/>
            <person name="Gomez-Garrido J."/>
            <person name="Berbel C."/>
            <person name="Martinez-Blanch J.F."/>
            <person name="Alioto T."/>
            <person name="Claros M.G."/>
            <person name="Gagnaire P.A."/>
            <person name="Manchado M."/>
        </authorList>
    </citation>
    <scope>NUCLEOTIDE SEQUENCE [LARGE SCALE GENOMIC DNA]</scope>
    <source>
        <strain evidence="2">Sse05_10M</strain>
    </source>
</reference>
<dbReference type="Proteomes" id="UP000693946">
    <property type="component" value="Linkage Group LG17"/>
</dbReference>
<dbReference type="EMBL" id="JAGKHQ010000009">
    <property type="protein sequence ID" value="KAG7508401.1"/>
    <property type="molecule type" value="Genomic_DNA"/>
</dbReference>
<keyword evidence="3" id="KW-1185">Reference proteome</keyword>
<accession>A0AAV6RSJ9</accession>
<gene>
    <name evidence="2" type="ORF">JOB18_012276</name>
</gene>
<protein>
    <submittedName>
        <fullName evidence="2">Uncharacterized protein</fullName>
    </submittedName>
</protein>
<name>A0AAV6RSJ9_SOLSE</name>
<evidence type="ECO:0000256" key="1">
    <source>
        <dbReference type="SAM" id="MobiDB-lite"/>
    </source>
</evidence>
<sequence>MMKNGVGGSHSSSSTSSFFSSSSGIFGNGPPPCLGASLHPVVWLASRKSEGGSGQVIEPARPSLRLLAPKLTFNL</sequence>
<feature type="region of interest" description="Disordered" evidence="1">
    <location>
        <begin position="1"/>
        <end position="22"/>
    </location>
</feature>
<feature type="compositionally biased region" description="Low complexity" evidence="1">
    <location>
        <begin position="9"/>
        <end position="22"/>
    </location>
</feature>
<organism evidence="2 3">
    <name type="scientific">Solea senegalensis</name>
    <name type="common">Senegalese sole</name>
    <dbReference type="NCBI Taxonomy" id="28829"/>
    <lineage>
        <taxon>Eukaryota</taxon>
        <taxon>Metazoa</taxon>
        <taxon>Chordata</taxon>
        <taxon>Craniata</taxon>
        <taxon>Vertebrata</taxon>
        <taxon>Euteleostomi</taxon>
        <taxon>Actinopterygii</taxon>
        <taxon>Neopterygii</taxon>
        <taxon>Teleostei</taxon>
        <taxon>Neoteleostei</taxon>
        <taxon>Acanthomorphata</taxon>
        <taxon>Carangaria</taxon>
        <taxon>Pleuronectiformes</taxon>
        <taxon>Pleuronectoidei</taxon>
        <taxon>Soleidae</taxon>
        <taxon>Solea</taxon>
    </lineage>
</organism>